<feature type="compositionally biased region" description="Basic and acidic residues" evidence="1">
    <location>
        <begin position="1"/>
        <end position="11"/>
    </location>
</feature>
<protein>
    <recommendedName>
        <fullName evidence="2">RanBD1 domain-containing protein</fullName>
    </recommendedName>
</protein>
<dbReference type="Gene3D" id="2.30.29.30">
    <property type="entry name" value="Pleckstrin-homology domain (PH domain)/Phosphotyrosine-binding domain (PTB)"/>
    <property type="match status" value="1"/>
</dbReference>
<dbReference type="EMBL" id="JANCYW010000018">
    <property type="protein sequence ID" value="KAK4538540.1"/>
    <property type="molecule type" value="Genomic_DNA"/>
</dbReference>
<feature type="domain" description="RanBD1" evidence="2">
    <location>
        <begin position="122"/>
        <end position="257"/>
    </location>
</feature>
<dbReference type="SMART" id="SM00160">
    <property type="entry name" value="RanBD"/>
    <property type="match status" value="1"/>
</dbReference>
<dbReference type="InterPro" id="IPR011993">
    <property type="entry name" value="PH-like_dom_sf"/>
</dbReference>
<organism evidence="3 4">
    <name type="scientific">Cyanidium caldarium</name>
    <name type="common">Red alga</name>
    <dbReference type="NCBI Taxonomy" id="2771"/>
    <lineage>
        <taxon>Eukaryota</taxon>
        <taxon>Rhodophyta</taxon>
        <taxon>Bangiophyceae</taxon>
        <taxon>Cyanidiales</taxon>
        <taxon>Cyanidiaceae</taxon>
        <taxon>Cyanidium</taxon>
    </lineage>
</organism>
<reference evidence="3 4" key="1">
    <citation type="submission" date="2022-07" db="EMBL/GenBank/DDBJ databases">
        <title>Genome-wide signatures of adaptation to extreme environments.</title>
        <authorList>
            <person name="Cho C.H."/>
            <person name="Yoon H.S."/>
        </authorList>
    </citation>
    <scope>NUCLEOTIDE SEQUENCE [LARGE SCALE GENOMIC DNA]</scope>
    <source>
        <strain evidence="3 4">DBV 063 E5</strain>
    </source>
</reference>
<feature type="region of interest" description="Disordered" evidence="1">
    <location>
        <begin position="253"/>
        <end position="274"/>
    </location>
</feature>
<dbReference type="GO" id="GO:0005737">
    <property type="term" value="C:cytoplasm"/>
    <property type="evidence" value="ECO:0007669"/>
    <property type="project" value="TreeGrafter"/>
</dbReference>
<dbReference type="InterPro" id="IPR000156">
    <property type="entry name" value="Ran_bind_dom"/>
</dbReference>
<dbReference type="SUPFAM" id="SSF50729">
    <property type="entry name" value="PH domain-like"/>
    <property type="match status" value="1"/>
</dbReference>
<gene>
    <name evidence="3" type="ORF">CDCA_CDCA18G4565</name>
</gene>
<evidence type="ECO:0000256" key="1">
    <source>
        <dbReference type="SAM" id="MobiDB-lite"/>
    </source>
</evidence>
<dbReference type="PANTHER" id="PTHR23138:SF87">
    <property type="entry name" value="E3 SUMO-PROTEIN LIGASE RANBP2"/>
    <property type="match status" value="1"/>
</dbReference>
<keyword evidence="4" id="KW-1185">Reference proteome</keyword>
<dbReference type="Pfam" id="PF00638">
    <property type="entry name" value="Ran_BP1"/>
    <property type="match status" value="1"/>
</dbReference>
<dbReference type="Proteomes" id="UP001301350">
    <property type="component" value="Unassembled WGS sequence"/>
</dbReference>
<dbReference type="CDD" id="cd13179">
    <property type="entry name" value="RanBD_RanBP1"/>
    <property type="match status" value="1"/>
</dbReference>
<dbReference type="GO" id="GO:0005643">
    <property type="term" value="C:nuclear pore"/>
    <property type="evidence" value="ECO:0007669"/>
    <property type="project" value="TreeGrafter"/>
</dbReference>
<comment type="caution">
    <text evidence="3">The sequence shown here is derived from an EMBL/GenBank/DDBJ whole genome shotgun (WGS) entry which is preliminary data.</text>
</comment>
<dbReference type="AlphaFoldDB" id="A0AAV9J2F7"/>
<name>A0AAV9J2F7_CYACA</name>
<dbReference type="GO" id="GO:0006913">
    <property type="term" value="P:nucleocytoplasmic transport"/>
    <property type="evidence" value="ECO:0007669"/>
    <property type="project" value="InterPro"/>
</dbReference>
<feature type="region of interest" description="Disordered" evidence="1">
    <location>
        <begin position="1"/>
        <end position="119"/>
    </location>
</feature>
<evidence type="ECO:0000259" key="2">
    <source>
        <dbReference type="PROSITE" id="PS50196"/>
    </source>
</evidence>
<dbReference type="InterPro" id="IPR045255">
    <property type="entry name" value="RanBP1-like"/>
</dbReference>
<dbReference type="GO" id="GO:0005096">
    <property type="term" value="F:GTPase activator activity"/>
    <property type="evidence" value="ECO:0007669"/>
    <property type="project" value="TreeGrafter"/>
</dbReference>
<dbReference type="InterPro" id="IPR045256">
    <property type="entry name" value="RanBP1_RanBD"/>
</dbReference>
<dbReference type="PROSITE" id="PS50196">
    <property type="entry name" value="RANBD1"/>
    <property type="match status" value="1"/>
</dbReference>
<sequence length="274" mass="30390">MGGSTETREQGESQTAPARNTSDPSPSAERPSTAPSAPKEPAVPTFTFTPAGKTPSAAARVEPASLLASGATPGETAPASQDDRPIAAAAAAAAAEEDHHHTASNGHEAADILGEEDASTADWKPVVELDLVETKSGEEDEEAVDKFRAKLYRFDKEMKEWKERGTGEVKFLRHRETRKVRLLMRRQQTLKICANHFIHPAMELEENVGSDRSWVWTAVDYADEERDEAVLAIRFKDSETAARFREVFNAQREHMRQQLERPREAEGEEEKREA</sequence>
<accession>A0AAV9J2F7</accession>
<dbReference type="FunFam" id="2.30.29.30:FF:000312">
    <property type="entry name" value="Ran binding protein 1"/>
    <property type="match status" value="1"/>
</dbReference>
<evidence type="ECO:0000313" key="4">
    <source>
        <dbReference type="Proteomes" id="UP001301350"/>
    </source>
</evidence>
<dbReference type="PANTHER" id="PTHR23138">
    <property type="entry name" value="RAN BINDING PROTEIN"/>
    <property type="match status" value="1"/>
</dbReference>
<evidence type="ECO:0000313" key="3">
    <source>
        <dbReference type="EMBL" id="KAK4538540.1"/>
    </source>
</evidence>
<feature type="compositionally biased region" description="Polar residues" evidence="1">
    <location>
        <begin position="12"/>
        <end position="25"/>
    </location>
</feature>
<proteinExistence type="predicted"/>